<evidence type="ECO:0000313" key="3">
    <source>
        <dbReference type="Proteomes" id="UP001432322"/>
    </source>
</evidence>
<feature type="signal peptide" evidence="1">
    <location>
        <begin position="1"/>
        <end position="17"/>
    </location>
</feature>
<protein>
    <submittedName>
        <fullName evidence="2">Uncharacterized protein</fullName>
    </submittedName>
</protein>
<evidence type="ECO:0000256" key="1">
    <source>
        <dbReference type="SAM" id="SignalP"/>
    </source>
</evidence>
<evidence type="ECO:0000313" key="2">
    <source>
        <dbReference type="EMBL" id="GMT10130.1"/>
    </source>
</evidence>
<accession>A0AAV5USK1</accession>
<dbReference type="AlphaFoldDB" id="A0AAV5USK1"/>
<feature type="non-terminal residue" evidence="2">
    <location>
        <position position="1"/>
    </location>
</feature>
<reference evidence="2" key="1">
    <citation type="submission" date="2023-10" db="EMBL/GenBank/DDBJ databases">
        <title>Genome assembly of Pristionchus species.</title>
        <authorList>
            <person name="Yoshida K."/>
            <person name="Sommer R.J."/>
        </authorList>
    </citation>
    <scope>NUCLEOTIDE SEQUENCE</scope>
    <source>
        <strain evidence="2">RS5133</strain>
    </source>
</reference>
<sequence>LTMKFFFVLAVIAAVYGQTIQEIEKIIEFEDDTEGITYFVKVLNKHYPKFIKDDEIAIVAKEFQLVTNSTDKSQEVLLSIAPVIMGKVVRLVEQTMVTFRSLSKETKQYVADLKTNIMMAYAFSDKKTDTVDDFRKTFSSIFDPLYDDFNSQSETVKRELKDTFPLIFHFIEMRNDLFDLMKKHEERINQELLKAVSK</sequence>
<gene>
    <name evidence="2" type="ORF">PFISCL1PPCAC_1427</name>
</gene>
<organism evidence="2 3">
    <name type="scientific">Pristionchus fissidentatus</name>
    <dbReference type="NCBI Taxonomy" id="1538716"/>
    <lineage>
        <taxon>Eukaryota</taxon>
        <taxon>Metazoa</taxon>
        <taxon>Ecdysozoa</taxon>
        <taxon>Nematoda</taxon>
        <taxon>Chromadorea</taxon>
        <taxon>Rhabditida</taxon>
        <taxon>Rhabditina</taxon>
        <taxon>Diplogasteromorpha</taxon>
        <taxon>Diplogasteroidea</taxon>
        <taxon>Neodiplogasteridae</taxon>
        <taxon>Pristionchus</taxon>
    </lineage>
</organism>
<keyword evidence="3" id="KW-1185">Reference proteome</keyword>
<keyword evidence="1" id="KW-0732">Signal</keyword>
<dbReference type="Proteomes" id="UP001432322">
    <property type="component" value="Unassembled WGS sequence"/>
</dbReference>
<feature type="chain" id="PRO_5043585406" evidence="1">
    <location>
        <begin position="18"/>
        <end position="198"/>
    </location>
</feature>
<dbReference type="EMBL" id="BTSY01000001">
    <property type="protein sequence ID" value="GMT10130.1"/>
    <property type="molecule type" value="Genomic_DNA"/>
</dbReference>
<name>A0AAV5USK1_9BILA</name>
<proteinExistence type="predicted"/>
<comment type="caution">
    <text evidence="2">The sequence shown here is derived from an EMBL/GenBank/DDBJ whole genome shotgun (WGS) entry which is preliminary data.</text>
</comment>